<protein>
    <submittedName>
        <fullName evidence="1">Uncharacterized protein</fullName>
    </submittedName>
</protein>
<evidence type="ECO:0000313" key="2">
    <source>
        <dbReference type="Proteomes" id="UP001630127"/>
    </source>
</evidence>
<dbReference type="AlphaFoldDB" id="A0ABD2ZIC6"/>
<reference evidence="1 2" key="1">
    <citation type="submission" date="2024-11" db="EMBL/GenBank/DDBJ databases">
        <title>A near-complete genome assembly of Cinchona calisaya.</title>
        <authorList>
            <person name="Lian D.C."/>
            <person name="Zhao X.W."/>
            <person name="Wei L."/>
        </authorList>
    </citation>
    <scope>NUCLEOTIDE SEQUENCE [LARGE SCALE GENOMIC DNA]</scope>
    <source>
        <tissue evidence="1">Nenye</tissue>
    </source>
</reference>
<keyword evidence="2" id="KW-1185">Reference proteome</keyword>
<dbReference type="Proteomes" id="UP001630127">
    <property type="component" value="Unassembled WGS sequence"/>
</dbReference>
<organism evidence="1 2">
    <name type="scientific">Cinchona calisaya</name>
    <dbReference type="NCBI Taxonomy" id="153742"/>
    <lineage>
        <taxon>Eukaryota</taxon>
        <taxon>Viridiplantae</taxon>
        <taxon>Streptophyta</taxon>
        <taxon>Embryophyta</taxon>
        <taxon>Tracheophyta</taxon>
        <taxon>Spermatophyta</taxon>
        <taxon>Magnoliopsida</taxon>
        <taxon>eudicotyledons</taxon>
        <taxon>Gunneridae</taxon>
        <taxon>Pentapetalae</taxon>
        <taxon>asterids</taxon>
        <taxon>lamiids</taxon>
        <taxon>Gentianales</taxon>
        <taxon>Rubiaceae</taxon>
        <taxon>Cinchonoideae</taxon>
        <taxon>Cinchoneae</taxon>
        <taxon>Cinchona</taxon>
    </lineage>
</organism>
<gene>
    <name evidence="1" type="ORF">ACH5RR_021820</name>
</gene>
<name>A0ABD2ZIC6_9GENT</name>
<comment type="caution">
    <text evidence="1">The sequence shown here is derived from an EMBL/GenBank/DDBJ whole genome shotgun (WGS) entry which is preliminary data.</text>
</comment>
<proteinExistence type="predicted"/>
<sequence length="101" mass="11602">MFFDTVLKETLRLFEFILKCLALGENTHLANISHGTTLIVQFPSYGCVRFQFTIKFASYLDCFAESKEIKVPRVRRATLSNFIYRCLASPSNVFHGMAKLQ</sequence>
<dbReference type="EMBL" id="JBJUIK010000009">
    <property type="protein sequence ID" value="KAL3519231.1"/>
    <property type="molecule type" value="Genomic_DNA"/>
</dbReference>
<evidence type="ECO:0000313" key="1">
    <source>
        <dbReference type="EMBL" id="KAL3519231.1"/>
    </source>
</evidence>
<accession>A0ABD2ZIC6</accession>